<reference evidence="1 2" key="1">
    <citation type="submission" date="2018-03" db="EMBL/GenBank/DDBJ databases">
        <title>The ancient ancestry and fast evolution of plastids.</title>
        <authorList>
            <person name="Moore K.R."/>
            <person name="Magnabosco C."/>
            <person name="Momper L."/>
            <person name="Gold D.A."/>
            <person name="Bosak T."/>
            <person name="Fournier G.P."/>
        </authorList>
    </citation>
    <scope>NUCLEOTIDE SEQUENCE [LARGE SCALE GENOMIC DNA]</scope>
    <source>
        <strain evidence="1 2">CCALA 016</strain>
    </source>
</reference>
<dbReference type="OrthoDB" id="574287at2"/>
<evidence type="ECO:0000313" key="2">
    <source>
        <dbReference type="Proteomes" id="UP000239001"/>
    </source>
</evidence>
<dbReference type="AlphaFoldDB" id="A0A2T1M3K5"/>
<accession>A0A2T1M3K5</accession>
<reference evidence="1 2" key="2">
    <citation type="submission" date="2018-03" db="EMBL/GenBank/DDBJ databases">
        <authorList>
            <person name="Keele B.F."/>
        </authorList>
    </citation>
    <scope>NUCLEOTIDE SEQUENCE [LARGE SCALE GENOMIC DNA]</scope>
    <source>
        <strain evidence="1 2">CCALA 016</strain>
    </source>
</reference>
<dbReference type="SUPFAM" id="SSF101478">
    <property type="entry name" value="ADP-ribosylglycohydrolase"/>
    <property type="match status" value="1"/>
</dbReference>
<evidence type="ECO:0000313" key="1">
    <source>
        <dbReference type="EMBL" id="PSF39424.1"/>
    </source>
</evidence>
<sequence>MQFLPVYRWQGGLLGSCVGEWLPQFNTDTQTVIPYLQIGQHLINDFIEKRQLSEQDWLNIYQQYSKELKNCRSGELILSLLPLFLFYHDSRWELEQQLYLVETLWQQPAQTINDVLVWGYLCSLILREELQPQQWLDDLIQVAHSRQTSLKELLELVKRLLDDAVPLHQGIKQITLKETPFQVAIAFSVYCFGSTPNDVGLSITRASQIKKQNSLTIALTGFLVGLYNSISGFPLAWRKKSQNEPLTQLLNQQVIQMFGLWSGVYEINSNTPPSTFTLAASGVIQRRTSLNLVSQDNN</sequence>
<name>A0A2T1M3K5_9CHRO</name>
<dbReference type="Gene3D" id="1.10.4080.10">
    <property type="entry name" value="ADP-ribosylation/Crystallin J1"/>
    <property type="match status" value="1"/>
</dbReference>
<gene>
    <name evidence="1" type="ORF">C7H19_01145</name>
</gene>
<evidence type="ECO:0008006" key="3">
    <source>
        <dbReference type="Google" id="ProtNLM"/>
    </source>
</evidence>
<comment type="caution">
    <text evidence="1">The sequence shown here is derived from an EMBL/GenBank/DDBJ whole genome shotgun (WGS) entry which is preliminary data.</text>
</comment>
<protein>
    <recommendedName>
        <fullName evidence="3">ADP-ribosylglycohydrolase family protein</fullName>
    </recommendedName>
</protein>
<keyword evidence="2" id="KW-1185">Reference proteome</keyword>
<dbReference type="EMBL" id="PXOH01000001">
    <property type="protein sequence ID" value="PSF39424.1"/>
    <property type="molecule type" value="Genomic_DNA"/>
</dbReference>
<dbReference type="InterPro" id="IPR036705">
    <property type="entry name" value="Ribosyl_crysJ1_sf"/>
</dbReference>
<dbReference type="Proteomes" id="UP000239001">
    <property type="component" value="Unassembled WGS sequence"/>
</dbReference>
<proteinExistence type="predicted"/>
<organism evidence="1 2">
    <name type="scientific">Aphanothece hegewaldii CCALA 016</name>
    <dbReference type="NCBI Taxonomy" id="2107694"/>
    <lineage>
        <taxon>Bacteria</taxon>
        <taxon>Bacillati</taxon>
        <taxon>Cyanobacteriota</taxon>
        <taxon>Cyanophyceae</taxon>
        <taxon>Oscillatoriophycideae</taxon>
        <taxon>Chroococcales</taxon>
        <taxon>Aphanothecaceae</taxon>
        <taxon>Aphanothece</taxon>
    </lineage>
</organism>
<dbReference type="RefSeq" id="WP_106455046.1">
    <property type="nucleotide sequence ID" value="NZ_PXOH01000001.1"/>
</dbReference>